<evidence type="ECO:0000313" key="5">
    <source>
        <dbReference type="EMBL" id="RHB35533.1"/>
    </source>
</evidence>
<evidence type="ECO:0000313" key="6">
    <source>
        <dbReference type="Proteomes" id="UP000284379"/>
    </source>
</evidence>
<keyword evidence="3" id="KW-0677">Repeat</keyword>
<dbReference type="Gene3D" id="3.80.10.10">
    <property type="entry name" value="Ribonuclease Inhibitor"/>
    <property type="match status" value="1"/>
</dbReference>
<dbReference type="SUPFAM" id="SSF52058">
    <property type="entry name" value="L domain-like"/>
    <property type="match status" value="1"/>
</dbReference>
<comment type="caution">
    <text evidence="5">The sequence shown here is derived from an EMBL/GenBank/DDBJ whole genome shotgun (WGS) entry which is preliminary data.</text>
</comment>
<dbReference type="InterPro" id="IPR051848">
    <property type="entry name" value="PGIP"/>
</dbReference>
<dbReference type="PANTHER" id="PTHR48059:SF30">
    <property type="entry name" value="OS06G0587000 PROTEIN"/>
    <property type="match status" value="1"/>
</dbReference>
<dbReference type="FunFam" id="3.80.10.10:FF:000041">
    <property type="entry name" value="LRR receptor-like serine/threonine-protein kinase ERECTA"/>
    <property type="match status" value="1"/>
</dbReference>
<comment type="subcellular location">
    <subcellularLocation>
        <location evidence="1">Cell envelope</location>
    </subcellularLocation>
</comment>
<dbReference type="EMBL" id="QSGO01000006">
    <property type="protein sequence ID" value="RHB35533.1"/>
    <property type="molecule type" value="Genomic_DNA"/>
</dbReference>
<dbReference type="PANTHER" id="PTHR48059">
    <property type="entry name" value="POLYGALACTURONASE INHIBITOR 1"/>
    <property type="match status" value="1"/>
</dbReference>
<dbReference type="InterPro" id="IPR032675">
    <property type="entry name" value="LRR_dom_sf"/>
</dbReference>
<dbReference type="GO" id="GO:0030313">
    <property type="term" value="C:cell envelope"/>
    <property type="evidence" value="ECO:0007669"/>
    <property type="project" value="UniProtKB-SubCell"/>
</dbReference>
<evidence type="ECO:0000256" key="2">
    <source>
        <dbReference type="ARBA" id="ARBA00022614"/>
    </source>
</evidence>
<accession>A0A413VPR6</accession>
<proteinExistence type="predicted"/>
<evidence type="ECO:0000259" key="4">
    <source>
        <dbReference type="Pfam" id="PF23598"/>
    </source>
</evidence>
<dbReference type="InterPro" id="IPR055414">
    <property type="entry name" value="LRR_R13L4/SHOC2-like"/>
</dbReference>
<keyword evidence="2" id="KW-0433">Leucine-rich repeat</keyword>
<dbReference type="Proteomes" id="UP000284379">
    <property type="component" value="Unassembled WGS sequence"/>
</dbReference>
<dbReference type="AlphaFoldDB" id="A0A413VPR6"/>
<evidence type="ECO:0000256" key="3">
    <source>
        <dbReference type="ARBA" id="ARBA00022737"/>
    </source>
</evidence>
<sequence length="256" mass="28775">MFFGIICIFSSCSKEEEPMKVEPRILLNKTDSLVMLDVYDKTGGGVYWGKTWDRGDYNTWTDVKTEEINGEYRIVNIQISPSAVGSLPATIGQLAELRILYLNGNIVGGLPATIANLTKLEILSVTATALGGEIPKEIGEVKRLKRLYLINNGMTGEIPVELGQLSGLMLIDLSHNHFYGTVPLTLLENPNRGVTLNYNDLTVLSWDCWLDDKYNIPSMLHNRLSGKVPENVRNTERWKDYKWLVGTQQEGYGYIE</sequence>
<feature type="domain" description="Disease resistance R13L4/SHOC-2-like LRR" evidence="4">
    <location>
        <begin position="81"/>
        <end position="175"/>
    </location>
</feature>
<name>A0A413VPR6_9BACE</name>
<organism evidence="5 6">
    <name type="scientific">Bacteroides nordii</name>
    <dbReference type="NCBI Taxonomy" id="291645"/>
    <lineage>
        <taxon>Bacteria</taxon>
        <taxon>Pseudomonadati</taxon>
        <taxon>Bacteroidota</taxon>
        <taxon>Bacteroidia</taxon>
        <taxon>Bacteroidales</taxon>
        <taxon>Bacteroidaceae</taxon>
        <taxon>Bacteroides</taxon>
    </lineage>
</organism>
<gene>
    <name evidence="5" type="ORF">DW888_10465</name>
</gene>
<dbReference type="Pfam" id="PF23598">
    <property type="entry name" value="LRR_14"/>
    <property type="match status" value="1"/>
</dbReference>
<protein>
    <recommendedName>
        <fullName evidence="4">Disease resistance R13L4/SHOC-2-like LRR domain-containing protein</fullName>
    </recommendedName>
</protein>
<evidence type="ECO:0000256" key="1">
    <source>
        <dbReference type="ARBA" id="ARBA00004196"/>
    </source>
</evidence>
<reference evidence="5 6" key="1">
    <citation type="submission" date="2018-08" db="EMBL/GenBank/DDBJ databases">
        <title>A genome reference for cultivated species of the human gut microbiota.</title>
        <authorList>
            <person name="Zou Y."/>
            <person name="Xue W."/>
            <person name="Luo G."/>
        </authorList>
    </citation>
    <scope>NUCLEOTIDE SEQUENCE [LARGE SCALE GENOMIC DNA]</scope>
    <source>
        <strain evidence="5 6">AM40-30BH</strain>
    </source>
</reference>